<sequence length="96" mass="10603">MGRMRQQPVSDDEVELPYELLGTTAAYKAVKAYEDYVASNGKPGSRAQTQELIAAAVGVFIDREGEMRGLSYIDRQNAKRFAQHAAETALADSEDY</sequence>
<reference evidence="2" key="2">
    <citation type="submission" date="2015-01" db="EMBL/GenBank/DDBJ databases">
        <title>Evolutionary Origins and Diversification of the Mycorrhizal Mutualists.</title>
        <authorList>
            <consortium name="DOE Joint Genome Institute"/>
            <consortium name="Mycorrhizal Genomics Consortium"/>
            <person name="Kohler A."/>
            <person name="Kuo A."/>
            <person name="Nagy L.G."/>
            <person name="Floudas D."/>
            <person name="Copeland A."/>
            <person name="Barry K.W."/>
            <person name="Cichocki N."/>
            <person name="Veneault-Fourrey C."/>
            <person name="LaButti K."/>
            <person name="Lindquist E.A."/>
            <person name="Lipzen A."/>
            <person name="Lundell T."/>
            <person name="Morin E."/>
            <person name="Murat C."/>
            <person name="Riley R."/>
            <person name="Ohm R."/>
            <person name="Sun H."/>
            <person name="Tunlid A."/>
            <person name="Henrissat B."/>
            <person name="Grigoriev I.V."/>
            <person name="Hibbett D.S."/>
            <person name="Martin F."/>
        </authorList>
    </citation>
    <scope>NUCLEOTIDE SEQUENCE [LARGE SCALE GENOMIC DNA]</scope>
    <source>
        <strain evidence="2">F 1598</strain>
    </source>
</reference>
<organism evidence="1 2">
    <name type="scientific">Piloderma croceum (strain F 1598)</name>
    <dbReference type="NCBI Taxonomy" id="765440"/>
    <lineage>
        <taxon>Eukaryota</taxon>
        <taxon>Fungi</taxon>
        <taxon>Dikarya</taxon>
        <taxon>Basidiomycota</taxon>
        <taxon>Agaricomycotina</taxon>
        <taxon>Agaricomycetes</taxon>
        <taxon>Agaricomycetidae</taxon>
        <taxon>Atheliales</taxon>
        <taxon>Atheliaceae</taxon>
        <taxon>Piloderma</taxon>
    </lineage>
</organism>
<dbReference type="InParanoid" id="A0A0C3CJF9"/>
<dbReference type="EMBL" id="KN832974">
    <property type="protein sequence ID" value="KIM89867.1"/>
    <property type="molecule type" value="Genomic_DNA"/>
</dbReference>
<dbReference type="Proteomes" id="UP000054166">
    <property type="component" value="Unassembled WGS sequence"/>
</dbReference>
<dbReference type="AlphaFoldDB" id="A0A0C3CJF9"/>
<reference evidence="1 2" key="1">
    <citation type="submission" date="2014-04" db="EMBL/GenBank/DDBJ databases">
        <authorList>
            <consortium name="DOE Joint Genome Institute"/>
            <person name="Kuo A."/>
            <person name="Tarkka M."/>
            <person name="Buscot F."/>
            <person name="Kohler A."/>
            <person name="Nagy L.G."/>
            <person name="Floudas D."/>
            <person name="Copeland A."/>
            <person name="Barry K.W."/>
            <person name="Cichocki N."/>
            <person name="Veneault-Fourrey C."/>
            <person name="LaButti K."/>
            <person name="Lindquist E.A."/>
            <person name="Lipzen A."/>
            <person name="Lundell T."/>
            <person name="Morin E."/>
            <person name="Murat C."/>
            <person name="Sun H."/>
            <person name="Tunlid A."/>
            <person name="Henrissat B."/>
            <person name="Grigoriev I.V."/>
            <person name="Hibbett D.S."/>
            <person name="Martin F."/>
            <person name="Nordberg H.P."/>
            <person name="Cantor M.N."/>
            <person name="Hua S.X."/>
        </authorList>
    </citation>
    <scope>NUCLEOTIDE SEQUENCE [LARGE SCALE GENOMIC DNA]</scope>
    <source>
        <strain evidence="1 2">F 1598</strain>
    </source>
</reference>
<dbReference type="STRING" id="765440.A0A0C3CJF9"/>
<dbReference type="PANTHER" id="PTHR37450:SF1">
    <property type="entry name" value="CIPC PROTEIN"/>
    <property type="match status" value="1"/>
</dbReference>
<evidence type="ECO:0000313" key="1">
    <source>
        <dbReference type="EMBL" id="KIM89867.1"/>
    </source>
</evidence>
<dbReference type="InterPro" id="IPR022234">
    <property type="entry name" value="DUF3759"/>
</dbReference>
<accession>A0A0C3CJF9</accession>
<evidence type="ECO:0000313" key="2">
    <source>
        <dbReference type="Proteomes" id="UP000054166"/>
    </source>
</evidence>
<proteinExistence type="predicted"/>
<name>A0A0C3CJF9_PILCF</name>
<keyword evidence="2" id="KW-1185">Reference proteome</keyword>
<dbReference type="HOGENOM" id="CLU_143683_2_0_1"/>
<dbReference type="OrthoDB" id="9895617at2759"/>
<protein>
    <submittedName>
        <fullName evidence="1">Uncharacterized protein</fullName>
    </submittedName>
</protein>
<gene>
    <name evidence="1" type="ORF">PILCRDRAFT_812650</name>
</gene>
<dbReference type="Pfam" id="PF12585">
    <property type="entry name" value="DUF3759"/>
    <property type="match status" value="1"/>
</dbReference>
<dbReference type="PANTHER" id="PTHR37450">
    <property type="entry name" value="CIPC PROTEIN"/>
    <property type="match status" value="1"/>
</dbReference>